<dbReference type="Proteomes" id="UP000076761">
    <property type="component" value="Unassembled WGS sequence"/>
</dbReference>
<feature type="signal peptide" evidence="1">
    <location>
        <begin position="1"/>
        <end position="24"/>
    </location>
</feature>
<keyword evidence="4" id="KW-1185">Reference proteome</keyword>
<dbReference type="EMBL" id="KV425647">
    <property type="protein sequence ID" value="KZT19198.1"/>
    <property type="molecule type" value="Genomic_DNA"/>
</dbReference>
<reference evidence="2 4" key="1">
    <citation type="journal article" date="2016" name="Mol. Biol. Evol.">
        <title>Comparative Genomics of Early-Diverging Mushroom-Forming Fungi Provides Insights into the Origins of Lignocellulose Decay Capabilities.</title>
        <authorList>
            <person name="Nagy L.G."/>
            <person name="Riley R."/>
            <person name="Tritt A."/>
            <person name="Adam C."/>
            <person name="Daum C."/>
            <person name="Floudas D."/>
            <person name="Sun H."/>
            <person name="Yadav J.S."/>
            <person name="Pangilinan J."/>
            <person name="Larsson K.H."/>
            <person name="Matsuura K."/>
            <person name="Barry K."/>
            <person name="Labutti K."/>
            <person name="Kuo R."/>
            <person name="Ohm R.A."/>
            <person name="Bhattacharya S.S."/>
            <person name="Shirouzu T."/>
            <person name="Yoshinaga Y."/>
            <person name="Martin F.M."/>
            <person name="Grigoriev I.V."/>
            <person name="Hibbett D.S."/>
        </authorList>
    </citation>
    <scope>NUCLEOTIDE SEQUENCE [LARGE SCALE GENOMIC DNA]</scope>
    <source>
        <strain evidence="2 4">HHB14362 ss-1</strain>
    </source>
</reference>
<sequence>RLLVSMPHLLLFLVFTFFAPLIHAQSVAIGYPNAGSTITASINFTIDADRLV</sequence>
<gene>
    <name evidence="3" type="ORF">NEOLEDRAFT_1142370</name>
    <name evidence="2" type="ORF">NEOLEDRAFT_1143450</name>
</gene>
<protein>
    <submittedName>
        <fullName evidence="2">Uncharacterized protein</fullName>
    </submittedName>
</protein>
<dbReference type="EMBL" id="KV425685">
    <property type="protein sequence ID" value="KZT18378.1"/>
    <property type="molecule type" value="Genomic_DNA"/>
</dbReference>
<dbReference type="AlphaFoldDB" id="A0A165MIN4"/>
<evidence type="ECO:0000313" key="3">
    <source>
        <dbReference type="EMBL" id="KZT19198.1"/>
    </source>
</evidence>
<accession>A0A165MIN4</accession>
<evidence type="ECO:0000313" key="2">
    <source>
        <dbReference type="EMBL" id="KZT18378.1"/>
    </source>
</evidence>
<name>A0A165MIN4_9AGAM</name>
<evidence type="ECO:0000256" key="1">
    <source>
        <dbReference type="SAM" id="SignalP"/>
    </source>
</evidence>
<organism evidence="2 4">
    <name type="scientific">Neolentinus lepideus HHB14362 ss-1</name>
    <dbReference type="NCBI Taxonomy" id="1314782"/>
    <lineage>
        <taxon>Eukaryota</taxon>
        <taxon>Fungi</taxon>
        <taxon>Dikarya</taxon>
        <taxon>Basidiomycota</taxon>
        <taxon>Agaricomycotina</taxon>
        <taxon>Agaricomycetes</taxon>
        <taxon>Gloeophyllales</taxon>
        <taxon>Gloeophyllaceae</taxon>
        <taxon>Neolentinus</taxon>
    </lineage>
</organism>
<feature type="non-terminal residue" evidence="2">
    <location>
        <position position="1"/>
    </location>
</feature>
<feature type="chain" id="PRO_5007997348" evidence="1">
    <location>
        <begin position="25"/>
        <end position="52"/>
    </location>
</feature>
<proteinExistence type="predicted"/>
<evidence type="ECO:0000313" key="4">
    <source>
        <dbReference type="Proteomes" id="UP000076761"/>
    </source>
</evidence>
<keyword evidence="1" id="KW-0732">Signal</keyword>